<keyword evidence="2" id="KW-0963">Cytoplasm</keyword>
<gene>
    <name evidence="2" type="primary">bioD</name>
    <name evidence="3" type="ORF">DB32_008597</name>
</gene>
<dbReference type="InterPro" id="IPR027417">
    <property type="entry name" value="P-loop_NTPase"/>
</dbReference>
<dbReference type="UniPathway" id="UPA00078">
    <property type="reaction ID" value="UER00161"/>
</dbReference>
<dbReference type="GO" id="GO:0009102">
    <property type="term" value="P:biotin biosynthetic process"/>
    <property type="evidence" value="ECO:0007669"/>
    <property type="project" value="UniProtKB-UniRule"/>
</dbReference>
<dbReference type="KEGG" id="samy:DB32_008597"/>
<keyword evidence="2" id="KW-0547">Nucleotide-binding</keyword>
<keyword evidence="2" id="KW-0436">Ligase</keyword>
<protein>
    <recommendedName>
        <fullName evidence="2">ATP-dependent dethiobiotin synthetase BioD</fullName>
        <ecNumber evidence="2">6.3.3.3</ecNumber>
    </recommendedName>
    <alternativeName>
        <fullName evidence="2">DTB synthetase</fullName>
        <shortName evidence="2">DTBS</shortName>
    </alternativeName>
    <alternativeName>
        <fullName evidence="2">Dethiobiotin synthase</fullName>
    </alternativeName>
</protein>
<feature type="binding site" evidence="2">
    <location>
        <position position="16"/>
    </location>
    <ligand>
        <name>Mg(2+)</name>
        <dbReference type="ChEBI" id="CHEBI:18420"/>
    </ligand>
</feature>
<feature type="binding site" evidence="2">
    <location>
        <begin position="12"/>
        <end position="17"/>
    </location>
    <ligand>
        <name>ATP</name>
        <dbReference type="ChEBI" id="CHEBI:30616"/>
    </ligand>
</feature>
<dbReference type="Gene3D" id="3.40.50.300">
    <property type="entry name" value="P-loop containing nucleotide triphosphate hydrolases"/>
    <property type="match status" value="1"/>
</dbReference>
<feature type="binding site" evidence="2">
    <location>
        <begin position="169"/>
        <end position="170"/>
    </location>
    <ligand>
        <name>ATP</name>
        <dbReference type="ChEBI" id="CHEBI:30616"/>
    </ligand>
</feature>
<comment type="similarity">
    <text evidence="2">Belongs to the dethiobiotin synthetase family.</text>
</comment>
<feature type="active site" evidence="2">
    <location>
        <position position="37"/>
    </location>
</feature>
<dbReference type="GO" id="GO:0000287">
    <property type="term" value="F:magnesium ion binding"/>
    <property type="evidence" value="ECO:0007669"/>
    <property type="project" value="UniProtKB-UniRule"/>
</dbReference>
<dbReference type="PIRSF" id="PIRSF006755">
    <property type="entry name" value="DTB_synth"/>
    <property type="match status" value="1"/>
</dbReference>
<dbReference type="PANTHER" id="PTHR43210:SF5">
    <property type="entry name" value="DETHIOBIOTIN SYNTHETASE"/>
    <property type="match status" value="1"/>
</dbReference>
<keyword evidence="2" id="KW-0460">Magnesium</keyword>
<sequence length="214" mass="22080">MKGLFVTATGTGAGKTTVATALARALRADGISVAALKPIETGVDPVAADARALADASGDPALADDPRWYRAAAPLSPYAAELDGAPPLQLDSLLATLCEHARARFVLVEGAGGLLVPLDRDHTIADLAVSLHLPLIVVAPDRLGVLSDALTTCEAAARRGLTVGALVLNRTTPEPDVSTRSNARILAERLPRIPIVLHGYGATDVDPALRALAR</sequence>
<dbReference type="GO" id="GO:0004141">
    <property type="term" value="F:dethiobiotin synthase activity"/>
    <property type="evidence" value="ECO:0007669"/>
    <property type="project" value="UniProtKB-UniRule"/>
</dbReference>
<dbReference type="NCBIfam" id="TIGR00347">
    <property type="entry name" value="bioD"/>
    <property type="match status" value="1"/>
</dbReference>
<dbReference type="CDD" id="cd03109">
    <property type="entry name" value="DTBS"/>
    <property type="match status" value="1"/>
</dbReference>
<comment type="caution">
    <text evidence="2">Lacks conserved residue(s) required for the propagation of feature annotation.</text>
</comment>
<evidence type="ECO:0000256" key="2">
    <source>
        <dbReference type="HAMAP-Rule" id="MF_00336"/>
    </source>
</evidence>
<comment type="subunit">
    <text evidence="2">Homodimer.</text>
</comment>
<dbReference type="EMBL" id="CP011125">
    <property type="protein sequence ID" value="AKF11448.1"/>
    <property type="molecule type" value="Genomic_DNA"/>
</dbReference>
<dbReference type="SUPFAM" id="SSF52540">
    <property type="entry name" value="P-loop containing nucleoside triphosphate hydrolases"/>
    <property type="match status" value="1"/>
</dbReference>
<dbReference type="HAMAP" id="MF_00336">
    <property type="entry name" value="BioD"/>
    <property type="match status" value="1"/>
</dbReference>
<reference evidence="3 4" key="1">
    <citation type="submission" date="2015-03" db="EMBL/GenBank/DDBJ databases">
        <title>Genome assembly of Sandaracinus amylolyticus DSM 53668.</title>
        <authorList>
            <person name="Sharma G."/>
            <person name="Subramanian S."/>
        </authorList>
    </citation>
    <scope>NUCLEOTIDE SEQUENCE [LARGE SCALE GENOMIC DNA]</scope>
    <source>
        <strain evidence="3 4">DSM 53668</strain>
    </source>
</reference>
<feature type="binding site" evidence="2">
    <location>
        <position position="49"/>
    </location>
    <ligand>
        <name>ATP</name>
        <dbReference type="ChEBI" id="CHEBI:30616"/>
    </ligand>
</feature>
<dbReference type="Pfam" id="PF13500">
    <property type="entry name" value="AAA_26"/>
    <property type="match status" value="1"/>
</dbReference>
<dbReference type="GO" id="GO:0005524">
    <property type="term" value="F:ATP binding"/>
    <property type="evidence" value="ECO:0007669"/>
    <property type="project" value="UniProtKB-UniRule"/>
</dbReference>
<feature type="binding site" evidence="2">
    <location>
        <begin position="109"/>
        <end position="112"/>
    </location>
    <ligand>
        <name>ATP</name>
        <dbReference type="ChEBI" id="CHEBI:30616"/>
    </ligand>
</feature>
<name>A0A0F6WAB8_9BACT</name>
<evidence type="ECO:0000313" key="4">
    <source>
        <dbReference type="Proteomes" id="UP000034883"/>
    </source>
</evidence>
<proteinExistence type="inferred from homology"/>
<keyword evidence="2" id="KW-0067">ATP-binding</keyword>
<evidence type="ECO:0000256" key="1">
    <source>
        <dbReference type="ARBA" id="ARBA00022756"/>
    </source>
</evidence>
<comment type="function">
    <text evidence="2">Catalyzes a mechanistically unusual reaction, the ATP-dependent insertion of CO2 between the N7 and N8 nitrogen atoms of 7,8-diaminopelargonic acid (DAPA, also called 7,8-diammoniononanoate) to form a ureido ring.</text>
</comment>
<organism evidence="3 4">
    <name type="scientific">Sandaracinus amylolyticus</name>
    <dbReference type="NCBI Taxonomy" id="927083"/>
    <lineage>
        <taxon>Bacteria</taxon>
        <taxon>Pseudomonadati</taxon>
        <taxon>Myxococcota</taxon>
        <taxon>Polyangia</taxon>
        <taxon>Polyangiales</taxon>
        <taxon>Sandaracinaceae</taxon>
        <taxon>Sandaracinus</taxon>
    </lineage>
</organism>
<keyword evidence="4" id="KW-1185">Reference proteome</keyword>
<dbReference type="InterPro" id="IPR004472">
    <property type="entry name" value="DTB_synth_BioD"/>
</dbReference>
<dbReference type="OrthoDB" id="9802097at2"/>
<comment type="subcellular location">
    <subcellularLocation>
        <location evidence="2">Cytoplasm</location>
    </subcellularLocation>
</comment>
<dbReference type="Proteomes" id="UP000034883">
    <property type="component" value="Chromosome"/>
</dbReference>
<dbReference type="PANTHER" id="PTHR43210">
    <property type="entry name" value="DETHIOBIOTIN SYNTHETASE"/>
    <property type="match status" value="1"/>
</dbReference>
<comment type="cofactor">
    <cofactor evidence="2">
        <name>Mg(2+)</name>
        <dbReference type="ChEBI" id="CHEBI:18420"/>
    </cofactor>
</comment>
<feature type="binding site" evidence="2">
    <location>
        <position position="109"/>
    </location>
    <ligand>
        <name>Mg(2+)</name>
        <dbReference type="ChEBI" id="CHEBI:18420"/>
    </ligand>
</feature>
<feature type="binding site" evidence="2">
    <location>
        <position position="49"/>
    </location>
    <ligand>
        <name>Mg(2+)</name>
        <dbReference type="ChEBI" id="CHEBI:18420"/>
    </ligand>
</feature>
<dbReference type="RefSeq" id="WP_053238312.1">
    <property type="nucleotide sequence ID" value="NZ_CP011125.1"/>
</dbReference>
<dbReference type="GO" id="GO:0005829">
    <property type="term" value="C:cytosol"/>
    <property type="evidence" value="ECO:0007669"/>
    <property type="project" value="TreeGrafter"/>
</dbReference>
<dbReference type="EC" id="6.3.3.3" evidence="2"/>
<comment type="pathway">
    <text evidence="2">Cofactor biosynthesis; biotin biosynthesis; biotin from 7,8-diaminononanoate: step 1/2.</text>
</comment>
<feature type="binding site" evidence="2">
    <location>
        <position position="41"/>
    </location>
    <ligand>
        <name>substrate</name>
    </ligand>
</feature>
<comment type="catalytic activity">
    <reaction evidence="2">
        <text>(7R,8S)-7,8-diammoniononanoate + CO2 + ATP = (4R,5S)-dethiobiotin + ADP + phosphate + 3 H(+)</text>
        <dbReference type="Rhea" id="RHEA:15805"/>
        <dbReference type="ChEBI" id="CHEBI:15378"/>
        <dbReference type="ChEBI" id="CHEBI:16526"/>
        <dbReference type="ChEBI" id="CHEBI:30616"/>
        <dbReference type="ChEBI" id="CHEBI:43474"/>
        <dbReference type="ChEBI" id="CHEBI:149469"/>
        <dbReference type="ChEBI" id="CHEBI:149473"/>
        <dbReference type="ChEBI" id="CHEBI:456216"/>
        <dbReference type="EC" id="6.3.3.3"/>
    </reaction>
</comment>
<accession>A0A0F6WAB8</accession>
<dbReference type="AlphaFoldDB" id="A0A0F6WAB8"/>
<evidence type="ECO:0000313" key="3">
    <source>
        <dbReference type="EMBL" id="AKF11448.1"/>
    </source>
</evidence>
<keyword evidence="1 2" id="KW-0093">Biotin biosynthesis</keyword>
<keyword evidence="2" id="KW-0479">Metal-binding</keyword>
<dbReference type="STRING" id="927083.DB32_008597"/>